<dbReference type="InterPro" id="IPR007219">
    <property type="entry name" value="XnlR_reg_dom"/>
</dbReference>
<dbReference type="PANTHER" id="PTHR47654">
    <property type="entry name" value="ZN(II)2CYS6 TRANSCRIPTION FACTOR (EUROFUNG)-RELATED"/>
    <property type="match status" value="1"/>
</dbReference>
<accession>A0A5N5WKN8</accession>
<dbReference type="GO" id="GO:0008270">
    <property type="term" value="F:zinc ion binding"/>
    <property type="evidence" value="ECO:0007669"/>
    <property type="project" value="InterPro"/>
</dbReference>
<dbReference type="AlphaFoldDB" id="A0A5N5WKN8"/>
<feature type="domain" description="Xylanolytic transcriptional activator regulatory" evidence="5">
    <location>
        <begin position="283"/>
        <end position="356"/>
    </location>
</feature>
<feature type="compositionally biased region" description="Polar residues" evidence="4">
    <location>
        <begin position="60"/>
        <end position="74"/>
    </location>
</feature>
<dbReference type="CDD" id="cd12148">
    <property type="entry name" value="fungal_TF_MHR"/>
    <property type="match status" value="1"/>
</dbReference>
<evidence type="ECO:0000313" key="6">
    <source>
        <dbReference type="EMBL" id="KAB8069116.1"/>
    </source>
</evidence>
<evidence type="ECO:0000259" key="5">
    <source>
        <dbReference type="SMART" id="SM00906"/>
    </source>
</evidence>
<keyword evidence="1" id="KW-0805">Transcription regulation</keyword>
<keyword evidence="3" id="KW-0539">Nucleus</keyword>
<gene>
    <name evidence="6" type="ORF">BDV29DRAFT_58294</name>
</gene>
<organism evidence="6 7">
    <name type="scientific">Aspergillus leporis</name>
    <dbReference type="NCBI Taxonomy" id="41062"/>
    <lineage>
        <taxon>Eukaryota</taxon>
        <taxon>Fungi</taxon>
        <taxon>Dikarya</taxon>
        <taxon>Ascomycota</taxon>
        <taxon>Pezizomycotina</taxon>
        <taxon>Eurotiomycetes</taxon>
        <taxon>Eurotiomycetidae</taxon>
        <taxon>Eurotiales</taxon>
        <taxon>Aspergillaceae</taxon>
        <taxon>Aspergillus</taxon>
        <taxon>Aspergillus subgen. Circumdati</taxon>
    </lineage>
</organism>
<dbReference type="GO" id="GO:0006351">
    <property type="term" value="P:DNA-templated transcription"/>
    <property type="evidence" value="ECO:0007669"/>
    <property type="project" value="InterPro"/>
</dbReference>
<sequence length="743" mass="82055">MASLEGKIQAYEDVLRRLSSRFGLSDEQLMNIALTQESAADSAARPKEHAAASGHRRPSGVSSSGPDTFSTSLGSHIADHTEEDFNRDDFTRATGFIGKSSEITWLQMLSKEVASGCEVCYQTSDIPSPALTSYCDGPIAGSNYHLDDFEINVVERVDAFELPSKDTATGLFNAYLSSVHPSFPIIGISTFASQFQAFFNNLSLKPGNKWLAILNLIFAVGAKYAQFTDAGRKRDRDDHSLYFLRAKILSLEGQLLHHSDLQQLQVEGLASFYMLAAGQINRSWKLCGSAVRSALSLGLHLRNIGTSTLDTSKEIRYRVWWSLYTLEHRLSVMTGRPSCIIDDACTTPLPVPFDESEFRKEPVMRLISRSTPGITNQLDSISSSSYNPDARDTCAELQSAELNIAAPCQSLYFLQLIKLTSISKRMASKLYSPDGVNKPWSSMEFAIRGLMLDLDSWLINLPSAYDFTSTQTSQDSATHRTSLALMFYSTKIGITKPCLRRKEPRAEGDTSEGLYKKAAIECVESACHMLRLFPEPPEVSLLHKLSPWWCILHFLMQATTVLLVELACHARHVPEKAAMVSKAARKSYDWLSVMSETSMASEKARKMCDEFLNRLGLSASAETHSFPCIAGLSQASPDDEIHTSPAKSTETASTPNGLPSELRSMSLSPVGHLSASFAPPSGSLEGLGAHEFMQNDKFLAVHNPYDGYLPYDPHTGQITGSFFPSEEDIDFQLGSYYWDESVE</sequence>
<dbReference type="InterPro" id="IPR053230">
    <property type="entry name" value="Trans_reg_galc"/>
</dbReference>
<dbReference type="SMART" id="SM00906">
    <property type="entry name" value="Fungal_trans"/>
    <property type="match status" value="1"/>
</dbReference>
<protein>
    <submittedName>
        <fullName evidence="6">Fungal-specific transcription factor domain-containing protein</fullName>
    </submittedName>
</protein>
<evidence type="ECO:0000256" key="4">
    <source>
        <dbReference type="SAM" id="MobiDB-lite"/>
    </source>
</evidence>
<keyword evidence="7" id="KW-1185">Reference proteome</keyword>
<proteinExistence type="predicted"/>
<dbReference type="OrthoDB" id="5296287at2759"/>
<evidence type="ECO:0000256" key="1">
    <source>
        <dbReference type="ARBA" id="ARBA00023015"/>
    </source>
</evidence>
<feature type="region of interest" description="Disordered" evidence="4">
    <location>
        <begin position="636"/>
        <end position="665"/>
    </location>
</feature>
<dbReference type="Pfam" id="PF04082">
    <property type="entry name" value="Fungal_trans"/>
    <property type="match status" value="1"/>
</dbReference>
<name>A0A5N5WKN8_9EURO</name>
<dbReference type="GO" id="GO:0003677">
    <property type="term" value="F:DNA binding"/>
    <property type="evidence" value="ECO:0007669"/>
    <property type="project" value="InterPro"/>
</dbReference>
<evidence type="ECO:0000313" key="7">
    <source>
        <dbReference type="Proteomes" id="UP000326565"/>
    </source>
</evidence>
<dbReference type="PANTHER" id="PTHR47654:SF3">
    <property type="entry name" value="ZN(II)2CYS6 TRANSCRIPTION FACTOR (EUROFUNG)"/>
    <property type="match status" value="1"/>
</dbReference>
<feature type="compositionally biased region" description="Polar residues" evidence="4">
    <location>
        <begin position="645"/>
        <end position="665"/>
    </location>
</feature>
<evidence type="ECO:0000256" key="2">
    <source>
        <dbReference type="ARBA" id="ARBA00023163"/>
    </source>
</evidence>
<dbReference type="EMBL" id="ML732356">
    <property type="protein sequence ID" value="KAB8069116.1"/>
    <property type="molecule type" value="Genomic_DNA"/>
</dbReference>
<keyword evidence="2" id="KW-0804">Transcription</keyword>
<evidence type="ECO:0000256" key="3">
    <source>
        <dbReference type="ARBA" id="ARBA00023242"/>
    </source>
</evidence>
<dbReference type="Proteomes" id="UP000326565">
    <property type="component" value="Unassembled WGS sequence"/>
</dbReference>
<feature type="region of interest" description="Disordered" evidence="4">
    <location>
        <begin position="39"/>
        <end position="80"/>
    </location>
</feature>
<reference evidence="6 7" key="1">
    <citation type="submission" date="2019-04" db="EMBL/GenBank/DDBJ databases">
        <title>Friends and foes A comparative genomics study of 23 Aspergillus species from section Flavi.</title>
        <authorList>
            <consortium name="DOE Joint Genome Institute"/>
            <person name="Kjaerbolling I."/>
            <person name="Vesth T."/>
            <person name="Frisvad J.C."/>
            <person name="Nybo J.L."/>
            <person name="Theobald S."/>
            <person name="Kildgaard S."/>
            <person name="Isbrandt T."/>
            <person name="Kuo A."/>
            <person name="Sato A."/>
            <person name="Lyhne E.K."/>
            <person name="Kogle M.E."/>
            <person name="Wiebenga A."/>
            <person name="Kun R.S."/>
            <person name="Lubbers R.J."/>
            <person name="Makela M.R."/>
            <person name="Barry K."/>
            <person name="Chovatia M."/>
            <person name="Clum A."/>
            <person name="Daum C."/>
            <person name="Haridas S."/>
            <person name="He G."/>
            <person name="LaButti K."/>
            <person name="Lipzen A."/>
            <person name="Mondo S."/>
            <person name="Riley R."/>
            <person name="Salamov A."/>
            <person name="Simmons B.A."/>
            <person name="Magnuson J.K."/>
            <person name="Henrissat B."/>
            <person name="Mortensen U.H."/>
            <person name="Larsen T.O."/>
            <person name="Devries R.P."/>
            <person name="Grigoriev I.V."/>
            <person name="Machida M."/>
            <person name="Baker S.E."/>
            <person name="Andersen M.R."/>
        </authorList>
    </citation>
    <scope>NUCLEOTIDE SEQUENCE [LARGE SCALE GENOMIC DNA]</scope>
    <source>
        <strain evidence="6 7">CBS 151.66</strain>
    </source>
</reference>